<evidence type="ECO:0000256" key="2">
    <source>
        <dbReference type="ARBA" id="ARBA00023082"/>
    </source>
</evidence>
<dbReference type="InterPro" id="IPR039425">
    <property type="entry name" value="RNA_pol_sigma-70-like"/>
</dbReference>
<dbReference type="KEGG" id="tput:QJT81_15570"/>
<dbReference type="EMBL" id="CP124756">
    <property type="protein sequence ID" value="WGZ96500.1"/>
    <property type="molecule type" value="Genomic_DNA"/>
</dbReference>
<dbReference type="SUPFAM" id="SSF88659">
    <property type="entry name" value="Sigma3 and sigma4 domains of RNA polymerase sigma factors"/>
    <property type="match status" value="1"/>
</dbReference>
<name>A0AA95HG96_9GAMM</name>
<gene>
    <name evidence="5" type="ORF">QJT81_15570</name>
</gene>
<dbReference type="Pfam" id="PF08281">
    <property type="entry name" value="Sigma70_r4_2"/>
    <property type="match status" value="1"/>
</dbReference>
<proteinExistence type="predicted"/>
<evidence type="ECO:0000256" key="1">
    <source>
        <dbReference type="ARBA" id="ARBA00023015"/>
    </source>
</evidence>
<dbReference type="InterPro" id="IPR013249">
    <property type="entry name" value="RNA_pol_sigma70_r4_t2"/>
</dbReference>
<evidence type="ECO:0000259" key="4">
    <source>
        <dbReference type="Pfam" id="PF08281"/>
    </source>
</evidence>
<keyword evidence="1" id="KW-0805">Transcription regulation</keyword>
<reference evidence="5" key="1">
    <citation type="journal article" date="2023" name="Int. J. Mol. Sci.">
        <title>Metagenomics Revealed a New Genus 'Candidatus Thiocaldithrix dubininis' gen. nov., sp. nov. and a New Species 'Candidatus Thiothrix putei' sp. nov. in the Family Thiotrichaceae, Some Members of Which Have Traits of Both Na+- and H+-Motive Energetics.</title>
        <authorList>
            <person name="Ravin N.V."/>
            <person name="Muntyan M.S."/>
            <person name="Smolyakov D.D."/>
            <person name="Rudenko T.S."/>
            <person name="Beletsky A.V."/>
            <person name="Mardanov A.V."/>
            <person name="Grabovich M.Y."/>
        </authorList>
    </citation>
    <scope>NUCLEOTIDE SEQUENCE</scope>
    <source>
        <strain evidence="5">GKL-02</strain>
    </source>
</reference>
<sequence length="63" mass="7135">MSVLMQTAIGQLPLRQQQALLLRGWEGYDIAETAKIMKCSEGSVKTHYSRAVHSLRKKLGDYQ</sequence>
<keyword evidence="3" id="KW-0804">Transcription</keyword>
<dbReference type="GO" id="GO:0016987">
    <property type="term" value="F:sigma factor activity"/>
    <property type="evidence" value="ECO:0007669"/>
    <property type="project" value="UniProtKB-KW"/>
</dbReference>
<evidence type="ECO:0000256" key="3">
    <source>
        <dbReference type="ARBA" id="ARBA00023163"/>
    </source>
</evidence>
<protein>
    <submittedName>
        <fullName evidence="5">Sigma factor-like helix-turn-helix DNA-binding protein</fullName>
    </submittedName>
</protein>
<dbReference type="PANTHER" id="PTHR43133">
    <property type="entry name" value="RNA POLYMERASE ECF-TYPE SIGMA FACTO"/>
    <property type="match status" value="1"/>
</dbReference>
<keyword evidence="2" id="KW-0731">Sigma factor</keyword>
<dbReference type="GO" id="GO:0003677">
    <property type="term" value="F:DNA binding"/>
    <property type="evidence" value="ECO:0007669"/>
    <property type="project" value="UniProtKB-KW"/>
</dbReference>
<evidence type="ECO:0000313" key="5">
    <source>
        <dbReference type="EMBL" id="WGZ96500.1"/>
    </source>
</evidence>
<accession>A0AA95HG96</accession>
<dbReference type="InterPro" id="IPR036388">
    <property type="entry name" value="WH-like_DNA-bd_sf"/>
</dbReference>
<dbReference type="Gene3D" id="1.10.10.10">
    <property type="entry name" value="Winged helix-like DNA-binding domain superfamily/Winged helix DNA-binding domain"/>
    <property type="match status" value="1"/>
</dbReference>
<feature type="domain" description="RNA polymerase sigma factor 70 region 4 type 2" evidence="4">
    <location>
        <begin position="4"/>
        <end position="52"/>
    </location>
</feature>
<organism evidence="5">
    <name type="scientific">Candidatus Thiothrix putei</name>
    <dbReference type="NCBI Taxonomy" id="3080811"/>
    <lineage>
        <taxon>Bacteria</taxon>
        <taxon>Pseudomonadati</taxon>
        <taxon>Pseudomonadota</taxon>
        <taxon>Gammaproteobacteria</taxon>
        <taxon>Thiotrichales</taxon>
        <taxon>Thiotrichaceae</taxon>
        <taxon>Thiothrix</taxon>
    </lineage>
</organism>
<dbReference type="GO" id="GO:0006352">
    <property type="term" value="P:DNA-templated transcription initiation"/>
    <property type="evidence" value="ECO:0007669"/>
    <property type="project" value="InterPro"/>
</dbReference>
<dbReference type="AlphaFoldDB" id="A0AA95HG96"/>
<dbReference type="PANTHER" id="PTHR43133:SF64">
    <property type="entry name" value="ECF SIGMA FACTOR"/>
    <property type="match status" value="1"/>
</dbReference>
<dbReference type="Proteomes" id="UP001301326">
    <property type="component" value="Chromosome"/>
</dbReference>
<dbReference type="InterPro" id="IPR013324">
    <property type="entry name" value="RNA_pol_sigma_r3/r4-like"/>
</dbReference>
<reference evidence="5" key="2">
    <citation type="submission" date="2023-04" db="EMBL/GenBank/DDBJ databases">
        <authorList>
            <person name="Beletskiy A.V."/>
            <person name="Mardanov A.V."/>
            <person name="Ravin N.V."/>
        </authorList>
    </citation>
    <scope>NUCLEOTIDE SEQUENCE</scope>
    <source>
        <strain evidence="5">GKL-02</strain>
    </source>
</reference>
<keyword evidence="5" id="KW-0238">DNA-binding</keyword>